<sequence>MESNTVPIKKNRSSLPFLNSDKLMRNFIVFSKASFRTQLLSFFSFSVLLLAITTSLITSWNTSELTRESSIERGKQLAENFAEQSVLSLLTRSEENALSAVDIVTNFKDVIAATILTLDGEQLIHRGSSQFDEYNHPLENSKESILFSETSDRWIFSAPVYYQVEDEFDALGEVTEKPAKEYLGQVFIELNKAEMISVQRSIFTNNIAIALALSAILSLLMYWGVGQLTRPLTELSESMRSVKDGEQYQKSPIKGAKEFRQMATVYNQMMVILEKQRKEIESHRDVLEAEVEIRTKDLVVARDSALTASRHKSEFLANISHELRTPLQAIIGYTDLIKEELELDGFDQLTSDANRILISAQGLLTLINGLLDLAKVEAGKMELHRTPTDISSLLDEACETLKPLIEKNNNHLDVIKKNLERHVLLDRQKVLQILYNLLGNACKFTKDGKIKVSAKLTETNIQFSVSDTGVGIEKNKLNSIFEPFSQVDAGESRKHQGTGLGLAISKKFCDLMNGSIKVESQPGKGSLFTVTITLNE</sequence>
<dbReference type="SMART" id="SM00304">
    <property type="entry name" value="HAMP"/>
    <property type="match status" value="1"/>
</dbReference>
<dbReference type="SUPFAM" id="SSF55874">
    <property type="entry name" value="ATPase domain of HSP90 chaperone/DNA topoisomerase II/histidine kinase"/>
    <property type="match status" value="1"/>
</dbReference>
<keyword evidence="8" id="KW-0812">Transmembrane</keyword>
<dbReference type="FunFam" id="3.30.565.10:FF:000010">
    <property type="entry name" value="Sensor histidine kinase RcsC"/>
    <property type="match status" value="1"/>
</dbReference>
<dbReference type="InterPro" id="IPR050736">
    <property type="entry name" value="Sensor_HK_Regulatory"/>
</dbReference>
<dbReference type="SMART" id="SM00388">
    <property type="entry name" value="HisKA"/>
    <property type="match status" value="1"/>
</dbReference>
<evidence type="ECO:0000259" key="10">
    <source>
        <dbReference type="PROSITE" id="PS50885"/>
    </source>
</evidence>
<dbReference type="PANTHER" id="PTHR43711">
    <property type="entry name" value="TWO-COMPONENT HISTIDINE KINASE"/>
    <property type="match status" value="1"/>
</dbReference>
<dbReference type="Gene3D" id="1.10.287.130">
    <property type="match status" value="1"/>
</dbReference>
<dbReference type="CDD" id="cd16922">
    <property type="entry name" value="HATPase_EvgS-ArcB-TorS-like"/>
    <property type="match status" value="1"/>
</dbReference>
<comment type="subcellular location">
    <subcellularLocation>
        <location evidence="2">Membrane</location>
    </subcellularLocation>
</comment>
<feature type="transmembrane region" description="Helical" evidence="8">
    <location>
        <begin position="202"/>
        <end position="225"/>
    </location>
</feature>
<dbReference type="Pfam" id="PF00512">
    <property type="entry name" value="HisKA"/>
    <property type="match status" value="1"/>
</dbReference>
<dbReference type="PANTHER" id="PTHR43711:SF26">
    <property type="entry name" value="SENSOR HISTIDINE KINASE RCSC"/>
    <property type="match status" value="1"/>
</dbReference>
<dbReference type="CDD" id="cd00082">
    <property type="entry name" value="HisKA"/>
    <property type="match status" value="1"/>
</dbReference>
<proteinExistence type="predicted"/>
<dbReference type="PRINTS" id="PR00344">
    <property type="entry name" value="BCTRLSENSOR"/>
</dbReference>
<dbReference type="SMART" id="SM00387">
    <property type="entry name" value="HATPase_c"/>
    <property type="match status" value="1"/>
</dbReference>
<dbReference type="InterPro" id="IPR005467">
    <property type="entry name" value="His_kinase_dom"/>
</dbReference>
<dbReference type="SUPFAM" id="SSF47384">
    <property type="entry name" value="Homodimeric domain of signal transducing histidine kinase"/>
    <property type="match status" value="1"/>
</dbReference>
<evidence type="ECO:0000313" key="11">
    <source>
        <dbReference type="EMBL" id="PWK50734.1"/>
    </source>
</evidence>
<feature type="domain" description="Histidine kinase" evidence="9">
    <location>
        <begin position="318"/>
        <end position="536"/>
    </location>
</feature>
<dbReference type="AlphaFoldDB" id="A0A316FPX5"/>
<evidence type="ECO:0000256" key="7">
    <source>
        <dbReference type="ARBA" id="ARBA00023012"/>
    </source>
</evidence>
<gene>
    <name evidence="11" type="ORF">C8D97_10621</name>
</gene>
<organism evidence="11 12">
    <name type="scientific">Pleionea mediterranea</name>
    <dbReference type="NCBI Taxonomy" id="523701"/>
    <lineage>
        <taxon>Bacteria</taxon>
        <taxon>Pseudomonadati</taxon>
        <taxon>Pseudomonadota</taxon>
        <taxon>Gammaproteobacteria</taxon>
        <taxon>Oceanospirillales</taxon>
        <taxon>Pleioneaceae</taxon>
        <taxon>Pleionea</taxon>
    </lineage>
</organism>
<feature type="transmembrane region" description="Helical" evidence="8">
    <location>
        <begin position="39"/>
        <end position="60"/>
    </location>
</feature>
<dbReference type="PROSITE" id="PS50885">
    <property type="entry name" value="HAMP"/>
    <property type="match status" value="1"/>
</dbReference>
<dbReference type="Gene3D" id="3.30.565.10">
    <property type="entry name" value="Histidine kinase-like ATPase, C-terminal domain"/>
    <property type="match status" value="1"/>
</dbReference>
<dbReference type="EMBL" id="QGGU01000006">
    <property type="protein sequence ID" value="PWK50734.1"/>
    <property type="molecule type" value="Genomic_DNA"/>
</dbReference>
<evidence type="ECO:0000256" key="6">
    <source>
        <dbReference type="ARBA" id="ARBA00022777"/>
    </source>
</evidence>
<reference evidence="11 12" key="1">
    <citation type="submission" date="2018-05" db="EMBL/GenBank/DDBJ databases">
        <title>Genomic Encyclopedia of Type Strains, Phase IV (KMG-IV): sequencing the most valuable type-strain genomes for metagenomic binning, comparative biology and taxonomic classification.</title>
        <authorList>
            <person name="Goeker M."/>
        </authorList>
    </citation>
    <scope>NUCLEOTIDE SEQUENCE [LARGE SCALE GENOMIC DNA]</scope>
    <source>
        <strain evidence="11 12">DSM 25350</strain>
    </source>
</reference>
<evidence type="ECO:0000256" key="5">
    <source>
        <dbReference type="ARBA" id="ARBA00022679"/>
    </source>
</evidence>
<evidence type="ECO:0000313" key="12">
    <source>
        <dbReference type="Proteomes" id="UP000245790"/>
    </source>
</evidence>
<dbReference type="EC" id="2.7.13.3" evidence="3"/>
<dbReference type="InterPro" id="IPR004358">
    <property type="entry name" value="Sig_transdc_His_kin-like_C"/>
</dbReference>
<comment type="catalytic activity">
    <reaction evidence="1">
        <text>ATP + protein L-histidine = ADP + protein N-phospho-L-histidine.</text>
        <dbReference type="EC" id="2.7.13.3"/>
    </reaction>
</comment>
<dbReference type="RefSeq" id="WP_170115197.1">
    <property type="nucleotide sequence ID" value="NZ_QGGU01000006.1"/>
</dbReference>
<evidence type="ECO:0000256" key="4">
    <source>
        <dbReference type="ARBA" id="ARBA00022553"/>
    </source>
</evidence>
<keyword evidence="4" id="KW-0597">Phosphoprotein</keyword>
<dbReference type="GO" id="GO:0016020">
    <property type="term" value="C:membrane"/>
    <property type="evidence" value="ECO:0007669"/>
    <property type="project" value="UniProtKB-SubCell"/>
</dbReference>
<evidence type="ECO:0000256" key="1">
    <source>
        <dbReference type="ARBA" id="ARBA00000085"/>
    </source>
</evidence>
<dbReference type="Gene3D" id="6.10.340.10">
    <property type="match status" value="1"/>
</dbReference>
<keyword evidence="12" id="KW-1185">Reference proteome</keyword>
<dbReference type="PROSITE" id="PS50109">
    <property type="entry name" value="HIS_KIN"/>
    <property type="match status" value="1"/>
</dbReference>
<dbReference type="GO" id="GO:0000155">
    <property type="term" value="F:phosphorelay sensor kinase activity"/>
    <property type="evidence" value="ECO:0007669"/>
    <property type="project" value="InterPro"/>
</dbReference>
<dbReference type="Proteomes" id="UP000245790">
    <property type="component" value="Unassembled WGS sequence"/>
</dbReference>
<feature type="domain" description="HAMP" evidence="10">
    <location>
        <begin position="226"/>
        <end position="278"/>
    </location>
</feature>
<dbReference type="InterPro" id="IPR003660">
    <property type="entry name" value="HAMP_dom"/>
</dbReference>
<dbReference type="InterPro" id="IPR003661">
    <property type="entry name" value="HisK_dim/P_dom"/>
</dbReference>
<comment type="caution">
    <text evidence="11">The sequence shown here is derived from an EMBL/GenBank/DDBJ whole genome shotgun (WGS) entry which is preliminary data.</text>
</comment>
<dbReference type="InterPro" id="IPR036097">
    <property type="entry name" value="HisK_dim/P_sf"/>
</dbReference>
<keyword evidence="6 11" id="KW-0418">Kinase</keyword>
<accession>A0A316FPX5</accession>
<evidence type="ECO:0000256" key="3">
    <source>
        <dbReference type="ARBA" id="ARBA00012438"/>
    </source>
</evidence>
<name>A0A316FPX5_9GAMM</name>
<protein>
    <recommendedName>
        <fullName evidence="3">histidine kinase</fullName>
        <ecNumber evidence="3">2.7.13.3</ecNumber>
    </recommendedName>
</protein>
<dbReference type="InterPro" id="IPR036890">
    <property type="entry name" value="HATPase_C_sf"/>
</dbReference>
<dbReference type="CDD" id="cd06225">
    <property type="entry name" value="HAMP"/>
    <property type="match status" value="1"/>
</dbReference>
<keyword evidence="7" id="KW-0902">Two-component regulatory system</keyword>
<evidence type="ECO:0000256" key="8">
    <source>
        <dbReference type="SAM" id="Phobius"/>
    </source>
</evidence>
<dbReference type="Pfam" id="PF00672">
    <property type="entry name" value="HAMP"/>
    <property type="match status" value="1"/>
</dbReference>
<evidence type="ECO:0000259" key="9">
    <source>
        <dbReference type="PROSITE" id="PS50109"/>
    </source>
</evidence>
<keyword evidence="8" id="KW-1133">Transmembrane helix</keyword>
<dbReference type="Pfam" id="PF02518">
    <property type="entry name" value="HATPase_c"/>
    <property type="match status" value="1"/>
</dbReference>
<evidence type="ECO:0000256" key="2">
    <source>
        <dbReference type="ARBA" id="ARBA00004370"/>
    </source>
</evidence>
<keyword evidence="5" id="KW-0808">Transferase</keyword>
<keyword evidence="8" id="KW-0472">Membrane</keyword>
<dbReference type="InterPro" id="IPR003594">
    <property type="entry name" value="HATPase_dom"/>
</dbReference>